<name>A0A383BYJ4_9ZZZZ</name>
<accession>A0A383BYJ4</accession>
<organism evidence="1">
    <name type="scientific">marine metagenome</name>
    <dbReference type="NCBI Taxonomy" id="408172"/>
    <lineage>
        <taxon>unclassified sequences</taxon>
        <taxon>metagenomes</taxon>
        <taxon>ecological metagenomes</taxon>
    </lineage>
</organism>
<protein>
    <submittedName>
        <fullName evidence="1">Uncharacterized protein</fullName>
    </submittedName>
</protein>
<dbReference type="AlphaFoldDB" id="A0A383BYJ4"/>
<gene>
    <name evidence="1" type="ORF">METZ01_LOCUS478150</name>
</gene>
<evidence type="ECO:0000313" key="1">
    <source>
        <dbReference type="EMBL" id="SVE25296.1"/>
    </source>
</evidence>
<sequence>MKILLAKFKNHMPGWYWWLSIIYGQNKL</sequence>
<proteinExistence type="predicted"/>
<dbReference type="EMBL" id="UINC01204528">
    <property type="protein sequence ID" value="SVE25296.1"/>
    <property type="molecule type" value="Genomic_DNA"/>
</dbReference>
<reference evidence="1" key="1">
    <citation type="submission" date="2018-05" db="EMBL/GenBank/DDBJ databases">
        <authorList>
            <person name="Lanie J.A."/>
            <person name="Ng W.-L."/>
            <person name="Kazmierczak K.M."/>
            <person name="Andrzejewski T.M."/>
            <person name="Davidsen T.M."/>
            <person name="Wayne K.J."/>
            <person name="Tettelin H."/>
            <person name="Glass J.I."/>
            <person name="Rusch D."/>
            <person name="Podicherti R."/>
            <person name="Tsui H.-C.T."/>
            <person name="Winkler M.E."/>
        </authorList>
    </citation>
    <scope>NUCLEOTIDE SEQUENCE</scope>
</reference>